<evidence type="ECO:0000313" key="2">
    <source>
        <dbReference type="Proteomes" id="UP000033882"/>
    </source>
</evidence>
<protein>
    <submittedName>
        <fullName evidence="1">Uncharacterized protein</fullName>
    </submittedName>
</protein>
<dbReference type="InterPro" id="IPR036249">
    <property type="entry name" value="Thioredoxin-like_sf"/>
</dbReference>
<gene>
    <name evidence="1" type="ORF">UY19_C0005G0063</name>
</gene>
<dbReference type="EMBL" id="LCPB01000005">
    <property type="protein sequence ID" value="KKU90260.1"/>
    <property type="molecule type" value="Genomic_DNA"/>
</dbReference>
<accession>A0A0G1X788</accession>
<evidence type="ECO:0000313" key="1">
    <source>
        <dbReference type="EMBL" id="KKU90260.1"/>
    </source>
</evidence>
<name>A0A0G1X788_9BACT</name>
<dbReference type="Gene3D" id="3.40.30.10">
    <property type="entry name" value="Glutaredoxin"/>
    <property type="match status" value="1"/>
</dbReference>
<reference evidence="1 2" key="1">
    <citation type="journal article" date="2015" name="Nature">
        <title>rRNA introns, odd ribosomes, and small enigmatic genomes across a large radiation of phyla.</title>
        <authorList>
            <person name="Brown C.T."/>
            <person name="Hug L.A."/>
            <person name="Thomas B.C."/>
            <person name="Sharon I."/>
            <person name="Castelle C.J."/>
            <person name="Singh A."/>
            <person name="Wilkins M.J."/>
            <person name="Williams K.H."/>
            <person name="Banfield J.F."/>
        </authorList>
    </citation>
    <scope>NUCLEOTIDE SEQUENCE [LARGE SCALE GENOMIC DNA]</scope>
</reference>
<dbReference type="Proteomes" id="UP000033882">
    <property type="component" value="Unassembled WGS sequence"/>
</dbReference>
<organism evidence="1 2">
    <name type="scientific">Candidatus Wolfebacteria bacterium GW2011_GWA2_47_9b</name>
    <dbReference type="NCBI Taxonomy" id="1619005"/>
    <lineage>
        <taxon>Bacteria</taxon>
        <taxon>Candidatus Wolfeibacteriota</taxon>
    </lineage>
</organism>
<dbReference type="SUPFAM" id="SSF52833">
    <property type="entry name" value="Thioredoxin-like"/>
    <property type="match status" value="1"/>
</dbReference>
<sequence>MLFEFYGEECSFCIKMKPLVERLKNEEKVEIQSYETWHNPENVKKMQEYDKGLCGGVPFFFNTDTGKHICGGTDYEALKKWATGE</sequence>
<dbReference type="AlphaFoldDB" id="A0A0G1X788"/>
<comment type="caution">
    <text evidence="1">The sequence shown here is derived from an EMBL/GenBank/DDBJ whole genome shotgun (WGS) entry which is preliminary data.</text>
</comment>
<dbReference type="PROSITE" id="PS51354">
    <property type="entry name" value="GLUTAREDOXIN_2"/>
    <property type="match status" value="1"/>
</dbReference>
<proteinExistence type="predicted"/>